<reference evidence="2" key="1">
    <citation type="submission" date="2014-12" db="EMBL/GenBank/DDBJ databases">
        <title>Insight into the proteome of Arion vulgaris.</title>
        <authorList>
            <person name="Aradska J."/>
            <person name="Bulat T."/>
            <person name="Smidak R."/>
            <person name="Sarate P."/>
            <person name="Gangsoo J."/>
            <person name="Sialana F."/>
            <person name="Bilban M."/>
            <person name="Lubec G."/>
        </authorList>
    </citation>
    <scope>NUCLEOTIDE SEQUENCE</scope>
    <source>
        <tissue evidence="2">Skin</tissue>
    </source>
</reference>
<name>A0A0B6YRF9_9EUPU</name>
<gene>
    <name evidence="2" type="primary">ORF34028</name>
</gene>
<sequence length="253" mass="30852">LVYKWRIRRQFDKVVAVFYKNGYLGRPRDNNLLLIMAFSKQVDRKNAQDQKIKKLKVQIERAEKQIADQALLRQKLEELINVRLARTDKIFDRKYGHPLVRTEKNDQIYKPSQNKYDRTRNKILEEMMSKRTREFQQSQAEKAAKIRYLTQERQQILEAHQQLRRKHRIFNRLPSPVGEATERLWGYKNFLYTPLHMITTHMYLFLHFKMAITHTFLTKKERNHRVLVKLYLFRHHFFNHYNSLFLYGSLLIC</sequence>
<evidence type="ECO:0000313" key="2">
    <source>
        <dbReference type="EMBL" id="CEK58732.1"/>
    </source>
</evidence>
<proteinExistence type="predicted"/>
<protein>
    <submittedName>
        <fullName evidence="2">Uncharacterized protein</fullName>
    </submittedName>
</protein>
<dbReference type="AlphaFoldDB" id="A0A0B6YRF9"/>
<keyword evidence="1" id="KW-0175">Coiled coil</keyword>
<feature type="non-terminal residue" evidence="2">
    <location>
        <position position="1"/>
    </location>
</feature>
<feature type="coiled-coil region" evidence="1">
    <location>
        <begin position="45"/>
        <end position="79"/>
    </location>
</feature>
<evidence type="ECO:0000256" key="1">
    <source>
        <dbReference type="SAM" id="Coils"/>
    </source>
</evidence>
<organism evidence="2">
    <name type="scientific">Arion vulgaris</name>
    <dbReference type="NCBI Taxonomy" id="1028688"/>
    <lineage>
        <taxon>Eukaryota</taxon>
        <taxon>Metazoa</taxon>
        <taxon>Spiralia</taxon>
        <taxon>Lophotrochozoa</taxon>
        <taxon>Mollusca</taxon>
        <taxon>Gastropoda</taxon>
        <taxon>Heterobranchia</taxon>
        <taxon>Euthyneura</taxon>
        <taxon>Panpulmonata</taxon>
        <taxon>Eupulmonata</taxon>
        <taxon>Stylommatophora</taxon>
        <taxon>Helicina</taxon>
        <taxon>Arionoidea</taxon>
        <taxon>Arionidae</taxon>
        <taxon>Arion</taxon>
    </lineage>
</organism>
<accession>A0A0B6YRF9</accession>
<dbReference type="EMBL" id="HACG01011867">
    <property type="protein sequence ID" value="CEK58732.1"/>
    <property type="molecule type" value="Transcribed_RNA"/>
</dbReference>